<dbReference type="Pfam" id="PF00549">
    <property type="entry name" value="Ligase_CoA"/>
    <property type="match status" value="1"/>
</dbReference>
<dbReference type="GO" id="GO:0003824">
    <property type="term" value="F:catalytic activity"/>
    <property type="evidence" value="ECO:0007669"/>
    <property type="project" value="InterPro"/>
</dbReference>
<accession>A0A382GFM9</accession>
<dbReference type="InterPro" id="IPR005811">
    <property type="entry name" value="SUCC_ACL_C"/>
</dbReference>
<reference evidence="2" key="1">
    <citation type="submission" date="2018-05" db="EMBL/GenBank/DDBJ databases">
        <authorList>
            <person name="Lanie J.A."/>
            <person name="Ng W.-L."/>
            <person name="Kazmierczak K.M."/>
            <person name="Andrzejewski T.M."/>
            <person name="Davidsen T.M."/>
            <person name="Wayne K.J."/>
            <person name="Tettelin H."/>
            <person name="Glass J.I."/>
            <person name="Rusch D."/>
            <person name="Podicherti R."/>
            <person name="Tsui H.-C.T."/>
            <person name="Winkler M.E."/>
        </authorList>
    </citation>
    <scope>NUCLEOTIDE SEQUENCE</scope>
</reference>
<evidence type="ECO:0000313" key="2">
    <source>
        <dbReference type="EMBL" id="SVB73427.1"/>
    </source>
</evidence>
<protein>
    <recommendedName>
        <fullName evidence="1">ATP-citrate synthase/succinyl-CoA ligase C-terminal domain-containing protein</fullName>
    </recommendedName>
</protein>
<dbReference type="SUPFAM" id="SSF52210">
    <property type="entry name" value="Succinyl-CoA synthetase domains"/>
    <property type="match status" value="1"/>
</dbReference>
<dbReference type="AlphaFoldDB" id="A0A382GFM9"/>
<proteinExistence type="predicted"/>
<feature type="domain" description="ATP-citrate synthase/succinyl-CoA ligase C-terminal" evidence="1">
    <location>
        <begin position="1"/>
        <end position="40"/>
    </location>
</feature>
<organism evidence="2">
    <name type="scientific">marine metagenome</name>
    <dbReference type="NCBI Taxonomy" id="408172"/>
    <lineage>
        <taxon>unclassified sequences</taxon>
        <taxon>metagenomes</taxon>
        <taxon>ecological metagenomes</taxon>
    </lineage>
</organism>
<evidence type="ECO:0000259" key="1">
    <source>
        <dbReference type="Pfam" id="PF00549"/>
    </source>
</evidence>
<sequence>VPVVVRLQGTNAEKARSILSESGVSIIPADSMKDAAEKVVKAAVDG</sequence>
<gene>
    <name evidence="2" type="ORF">METZ01_LOCUS226281</name>
</gene>
<dbReference type="InterPro" id="IPR016102">
    <property type="entry name" value="Succinyl-CoA_synth-like"/>
</dbReference>
<dbReference type="Gene3D" id="3.40.50.261">
    <property type="entry name" value="Succinyl-CoA synthetase domains"/>
    <property type="match status" value="1"/>
</dbReference>
<feature type="non-terminal residue" evidence="2">
    <location>
        <position position="1"/>
    </location>
</feature>
<name>A0A382GFM9_9ZZZZ</name>
<dbReference type="EMBL" id="UINC01055018">
    <property type="protein sequence ID" value="SVB73427.1"/>
    <property type="molecule type" value="Genomic_DNA"/>
</dbReference>